<dbReference type="Proteomes" id="UP000053271">
    <property type="component" value="Unassembled WGS sequence"/>
</dbReference>
<dbReference type="STRING" id="68231.AQJ30_08990"/>
<dbReference type="RefSeq" id="WP_067230803.1">
    <property type="nucleotide sequence ID" value="NZ_KQ948550.1"/>
</dbReference>
<dbReference type="PANTHER" id="PTHR43179">
    <property type="entry name" value="RHAMNOSYLTRANSFERASE WBBL"/>
    <property type="match status" value="1"/>
</dbReference>
<accession>A0A101R158</accession>
<dbReference type="InterPro" id="IPR029044">
    <property type="entry name" value="Nucleotide-diphossugar_trans"/>
</dbReference>
<dbReference type="SUPFAM" id="SSF53448">
    <property type="entry name" value="Nucleotide-diphospho-sugar transferases"/>
    <property type="match status" value="1"/>
</dbReference>
<dbReference type="Gene3D" id="3.90.550.10">
    <property type="entry name" value="Spore Coat Polysaccharide Biosynthesis Protein SpsA, Chain A"/>
    <property type="match status" value="1"/>
</dbReference>
<dbReference type="AlphaFoldDB" id="A0A101R158"/>
<protein>
    <recommendedName>
        <fullName evidence="1">Glycosyltransferase 2-like domain-containing protein</fullName>
    </recommendedName>
</protein>
<dbReference type="EMBL" id="LMWS01000010">
    <property type="protein sequence ID" value="KUN39787.1"/>
    <property type="molecule type" value="Genomic_DNA"/>
</dbReference>
<evidence type="ECO:0000313" key="2">
    <source>
        <dbReference type="EMBL" id="KUN39787.1"/>
    </source>
</evidence>
<feature type="domain" description="Glycosyltransferase 2-like" evidence="1">
    <location>
        <begin position="7"/>
        <end position="131"/>
    </location>
</feature>
<dbReference type="GeneID" id="91424736"/>
<gene>
    <name evidence="2" type="ORF">AQJ30_08990</name>
</gene>
<reference evidence="2 3" key="1">
    <citation type="submission" date="2015-10" db="EMBL/GenBank/DDBJ databases">
        <title>Draft genome sequence of Streptomyces longwoodensis DSM 41677, type strain for the species Streptomyces longwoodensis.</title>
        <authorList>
            <person name="Ruckert C."/>
            <person name="Winkler A."/>
            <person name="Kalinowski J."/>
            <person name="Kampfer P."/>
            <person name="Glaeser S."/>
        </authorList>
    </citation>
    <scope>NUCLEOTIDE SEQUENCE [LARGE SCALE GENOMIC DNA]</scope>
    <source>
        <strain evidence="2 3">DSM 41677</strain>
    </source>
</reference>
<dbReference type="InterPro" id="IPR001173">
    <property type="entry name" value="Glyco_trans_2-like"/>
</dbReference>
<comment type="caution">
    <text evidence="2">The sequence shown here is derived from an EMBL/GenBank/DDBJ whole genome shotgun (WGS) entry which is preliminary data.</text>
</comment>
<evidence type="ECO:0000313" key="3">
    <source>
        <dbReference type="Proteomes" id="UP000053271"/>
    </source>
</evidence>
<sequence length="354" mass="39451">MAWPEITVVVTARERFSETRTALDHLWKHTPEPFRLVYVDVNSPAPTARLLAEEARLRDFTLVRTDAYVSPNRARNLGVRYASGEYVVFLDNDVLLTDGWLTALVDCAEETGAWAVGPLYLQGRLDERTVHMAGGDMEFSGTWGERAFQQTQRYFLRSLGEVPAEALVRQPCDIIEFHCALVRLDALERVGGMDEGLLTTREHLDFCLRLLDAGGTVWFEPASVISYLAPPPFQPADLPYFLLRWSDAWTRDTLRHFAHKHGIAPDYVERVAKTRKRRQHLVLSWLEPKLSEVIGRAGAGLARKALGAVEPLVNDVLVRALTPRGTGRHRVVHAPDARTAATDGVPATGAGTAP</sequence>
<dbReference type="PANTHER" id="PTHR43179:SF7">
    <property type="entry name" value="RHAMNOSYLTRANSFERASE WBBL"/>
    <property type="match status" value="1"/>
</dbReference>
<organism evidence="2 3">
    <name type="scientific">Streptomyces longwoodensis</name>
    <dbReference type="NCBI Taxonomy" id="68231"/>
    <lineage>
        <taxon>Bacteria</taxon>
        <taxon>Bacillati</taxon>
        <taxon>Actinomycetota</taxon>
        <taxon>Actinomycetes</taxon>
        <taxon>Kitasatosporales</taxon>
        <taxon>Streptomycetaceae</taxon>
        <taxon>Streptomyces</taxon>
    </lineage>
</organism>
<name>A0A101R158_9ACTN</name>
<evidence type="ECO:0000259" key="1">
    <source>
        <dbReference type="Pfam" id="PF00535"/>
    </source>
</evidence>
<proteinExistence type="predicted"/>
<keyword evidence="3" id="KW-1185">Reference proteome</keyword>
<dbReference type="Pfam" id="PF00535">
    <property type="entry name" value="Glycos_transf_2"/>
    <property type="match status" value="1"/>
</dbReference>